<dbReference type="SUPFAM" id="SSF47781">
    <property type="entry name" value="RuvA domain 2-like"/>
    <property type="match status" value="1"/>
</dbReference>
<evidence type="ECO:0000313" key="5">
    <source>
        <dbReference type="Proteomes" id="UP000460435"/>
    </source>
</evidence>
<feature type="domain" description="Soluble ligand binding" evidence="3">
    <location>
        <begin position="176"/>
        <end position="228"/>
    </location>
</feature>
<proteinExistence type="predicted"/>
<dbReference type="Gene3D" id="3.10.560.10">
    <property type="entry name" value="Outer membrane lipoprotein wza domain like"/>
    <property type="match status" value="1"/>
</dbReference>
<gene>
    <name evidence="4" type="ORF">F7O44_06445</name>
</gene>
<dbReference type="PANTHER" id="PTHR21180">
    <property type="entry name" value="ENDONUCLEASE/EXONUCLEASE/PHOSPHATASE FAMILY DOMAIN-CONTAINING PROTEIN 1"/>
    <property type="match status" value="1"/>
</dbReference>
<dbReference type="GO" id="GO:0015628">
    <property type="term" value="P:protein secretion by the type II secretion system"/>
    <property type="evidence" value="ECO:0007669"/>
    <property type="project" value="TreeGrafter"/>
</dbReference>
<feature type="region of interest" description="Disordered" evidence="1">
    <location>
        <begin position="1"/>
        <end position="48"/>
    </location>
</feature>
<dbReference type="Gene3D" id="1.10.150.280">
    <property type="entry name" value="AF1531-like domain"/>
    <property type="match status" value="1"/>
</dbReference>
<evidence type="ECO:0000259" key="3">
    <source>
        <dbReference type="Pfam" id="PF10531"/>
    </source>
</evidence>
<organism evidence="4 5">
    <name type="scientific">Phytoactinopolyspora mesophila</name>
    <dbReference type="NCBI Taxonomy" id="2650750"/>
    <lineage>
        <taxon>Bacteria</taxon>
        <taxon>Bacillati</taxon>
        <taxon>Actinomycetota</taxon>
        <taxon>Actinomycetes</taxon>
        <taxon>Jiangellales</taxon>
        <taxon>Jiangellaceae</taxon>
        <taxon>Phytoactinopolyspora</taxon>
    </lineage>
</organism>
<comment type="caution">
    <text evidence="4">The sequence shown here is derived from an EMBL/GenBank/DDBJ whole genome shotgun (WGS) entry which is preliminary data.</text>
</comment>
<keyword evidence="2" id="KW-0472">Membrane</keyword>
<dbReference type="AlphaFoldDB" id="A0A7K3M0Z3"/>
<keyword evidence="2" id="KW-1133">Transmembrane helix</keyword>
<reference evidence="4 5" key="1">
    <citation type="submission" date="2019-11" db="EMBL/GenBank/DDBJ databases">
        <authorList>
            <person name="Li X.-J."/>
            <person name="Feng X.-M."/>
        </authorList>
    </citation>
    <scope>NUCLEOTIDE SEQUENCE [LARGE SCALE GENOMIC DNA]</scope>
    <source>
        <strain evidence="4 5">XMNu-373</strain>
    </source>
</reference>
<evidence type="ECO:0000313" key="4">
    <source>
        <dbReference type="EMBL" id="NDL56707.1"/>
    </source>
</evidence>
<dbReference type="Pfam" id="PF10531">
    <property type="entry name" value="SLBB"/>
    <property type="match status" value="1"/>
</dbReference>
<accession>A0A7K3M0Z3</accession>
<keyword evidence="4" id="KW-0238">DNA-binding</keyword>
<feature type="region of interest" description="Disordered" evidence="1">
    <location>
        <begin position="120"/>
        <end position="174"/>
    </location>
</feature>
<dbReference type="InterPro" id="IPR051675">
    <property type="entry name" value="Endo/Exo/Phosphatase_dom_1"/>
</dbReference>
<evidence type="ECO:0000256" key="1">
    <source>
        <dbReference type="SAM" id="MobiDB-lite"/>
    </source>
</evidence>
<dbReference type="InterPro" id="IPR019554">
    <property type="entry name" value="Soluble_ligand-bd"/>
</dbReference>
<feature type="region of interest" description="Disordered" evidence="1">
    <location>
        <begin position="235"/>
        <end position="263"/>
    </location>
</feature>
<dbReference type="EMBL" id="WLZY01000002">
    <property type="protein sequence ID" value="NDL56707.1"/>
    <property type="molecule type" value="Genomic_DNA"/>
</dbReference>
<feature type="compositionally biased region" description="Basic and acidic residues" evidence="1">
    <location>
        <begin position="126"/>
        <end position="137"/>
    </location>
</feature>
<feature type="transmembrane region" description="Helical" evidence="2">
    <location>
        <begin position="84"/>
        <end position="102"/>
    </location>
</feature>
<dbReference type="Pfam" id="PF12836">
    <property type="entry name" value="HHH_3"/>
    <property type="match status" value="1"/>
</dbReference>
<keyword evidence="5" id="KW-1185">Reference proteome</keyword>
<dbReference type="InterPro" id="IPR010994">
    <property type="entry name" value="RuvA_2-like"/>
</dbReference>
<feature type="compositionally biased region" description="Low complexity" evidence="1">
    <location>
        <begin position="240"/>
        <end position="256"/>
    </location>
</feature>
<protein>
    <submittedName>
        <fullName evidence="4">ComEA family DNA-binding protein</fullName>
    </submittedName>
</protein>
<name>A0A7K3M0Z3_9ACTN</name>
<dbReference type="GO" id="GO:0015627">
    <property type="term" value="C:type II protein secretion system complex"/>
    <property type="evidence" value="ECO:0007669"/>
    <property type="project" value="TreeGrafter"/>
</dbReference>
<dbReference type="GO" id="GO:0003677">
    <property type="term" value="F:DNA binding"/>
    <property type="evidence" value="ECO:0007669"/>
    <property type="project" value="UniProtKB-KW"/>
</dbReference>
<dbReference type="Proteomes" id="UP000460435">
    <property type="component" value="Unassembled WGS sequence"/>
</dbReference>
<dbReference type="PANTHER" id="PTHR21180:SF32">
    <property type="entry name" value="ENDONUCLEASE_EXONUCLEASE_PHOSPHATASE FAMILY DOMAIN-CONTAINING PROTEIN 1"/>
    <property type="match status" value="1"/>
</dbReference>
<evidence type="ECO:0000256" key="2">
    <source>
        <dbReference type="SAM" id="Phobius"/>
    </source>
</evidence>
<sequence>MGGWVPRVPEQADETALADTDDAPPADAGDTVPEPSGDQPGSQYVRGPVSGALIDRLPLAVRGLWEARTAGTGRPRTELGRGQILVVALLLVAGLAVAAVIYSTARPEPVPVGAEIVETGTPVPERPADPGARHDAAGHLPPAPEQDTSGATGMESEHPPTEGSAGGGHPDNGMLVIHVAGEVGRPGVVTVPAGSRVADAIDAAGGAAEGTDLTPLNLARVLTDGEQVLVGVELPPGHQPPADAGGDAGAGTAPEAGPGGAGDLIDLNTASSQQLETLPGIGPALAQRIIDWREQNGRFNHVDELHEVAGIGPSRFADIAPLVRV</sequence>
<keyword evidence="2" id="KW-0812">Transmembrane</keyword>